<keyword evidence="2" id="KW-1185">Reference proteome</keyword>
<dbReference type="EMBL" id="FODT01000012">
    <property type="protein sequence ID" value="SEP27078.1"/>
    <property type="molecule type" value="Genomic_DNA"/>
</dbReference>
<protein>
    <submittedName>
        <fullName evidence="1">Uncharacterized protein</fullName>
    </submittedName>
</protein>
<dbReference type="AlphaFoldDB" id="A0A1H8WJ20"/>
<dbReference type="Proteomes" id="UP000199615">
    <property type="component" value="Unassembled WGS sequence"/>
</dbReference>
<name>A0A1H8WJ20_9BRAD</name>
<gene>
    <name evidence="1" type="ORF">SAMN05444123_11297</name>
</gene>
<reference evidence="2" key="1">
    <citation type="submission" date="2016-10" db="EMBL/GenBank/DDBJ databases">
        <authorList>
            <person name="Varghese N."/>
            <person name="Submissions S."/>
        </authorList>
    </citation>
    <scope>NUCLEOTIDE SEQUENCE [LARGE SCALE GENOMIC DNA]</scope>
    <source>
        <strain evidence="2">DSM 123</strain>
    </source>
</reference>
<organism evidence="1 2">
    <name type="scientific">Rhodopseudomonas pseudopalustris</name>
    <dbReference type="NCBI Taxonomy" id="1513892"/>
    <lineage>
        <taxon>Bacteria</taxon>
        <taxon>Pseudomonadati</taxon>
        <taxon>Pseudomonadota</taxon>
        <taxon>Alphaproteobacteria</taxon>
        <taxon>Hyphomicrobiales</taxon>
        <taxon>Nitrobacteraceae</taxon>
        <taxon>Rhodopseudomonas</taxon>
    </lineage>
</organism>
<accession>A0A1H8WJ20</accession>
<evidence type="ECO:0000313" key="1">
    <source>
        <dbReference type="EMBL" id="SEP27078.1"/>
    </source>
</evidence>
<proteinExistence type="predicted"/>
<evidence type="ECO:0000313" key="2">
    <source>
        <dbReference type="Proteomes" id="UP000199615"/>
    </source>
</evidence>
<sequence>MSCNTFAPEAGYPQHRDRVSFLRIGRNWSILAGYDMRGYAIRLQQCTDEREPMVRAGCKYLTLKEARKHWVSAGRNDTISRRRTAAQVLMLIGLAVEAAKYNGLIDGKVRFNTTPRKAS</sequence>
<dbReference type="RefSeq" id="WP_092685926.1">
    <property type="nucleotide sequence ID" value="NZ_FODT01000012.1"/>
</dbReference>